<organism evidence="2 3">
    <name type="scientific">Nocardioides ginsengisegetis</name>
    <dbReference type="NCBI Taxonomy" id="661491"/>
    <lineage>
        <taxon>Bacteria</taxon>
        <taxon>Bacillati</taxon>
        <taxon>Actinomycetota</taxon>
        <taxon>Actinomycetes</taxon>
        <taxon>Propionibacteriales</taxon>
        <taxon>Nocardioidaceae</taxon>
        <taxon>Nocardioides</taxon>
    </lineage>
</organism>
<feature type="compositionally biased region" description="Low complexity" evidence="1">
    <location>
        <begin position="211"/>
        <end position="224"/>
    </location>
</feature>
<dbReference type="Proteomes" id="UP000580910">
    <property type="component" value="Unassembled WGS sequence"/>
</dbReference>
<keyword evidence="3" id="KW-1185">Reference proteome</keyword>
<reference evidence="2 3" key="1">
    <citation type="submission" date="2020-07" db="EMBL/GenBank/DDBJ databases">
        <title>Sequencing the genomes of 1000 actinobacteria strains.</title>
        <authorList>
            <person name="Klenk H.-P."/>
        </authorList>
    </citation>
    <scope>NUCLEOTIDE SEQUENCE [LARGE SCALE GENOMIC DNA]</scope>
    <source>
        <strain evidence="2 3">DSM 21349</strain>
    </source>
</reference>
<feature type="region of interest" description="Disordered" evidence="1">
    <location>
        <begin position="136"/>
        <end position="167"/>
    </location>
</feature>
<feature type="region of interest" description="Disordered" evidence="1">
    <location>
        <begin position="203"/>
        <end position="233"/>
    </location>
</feature>
<evidence type="ECO:0000313" key="3">
    <source>
        <dbReference type="Proteomes" id="UP000580910"/>
    </source>
</evidence>
<dbReference type="AlphaFoldDB" id="A0A7W3IXK9"/>
<dbReference type="EMBL" id="JACGXA010000001">
    <property type="protein sequence ID" value="MBA8802493.1"/>
    <property type="molecule type" value="Genomic_DNA"/>
</dbReference>
<protein>
    <submittedName>
        <fullName evidence="2">Uncharacterized protein</fullName>
    </submittedName>
</protein>
<name>A0A7W3IXK9_9ACTN</name>
<gene>
    <name evidence="2" type="ORF">FB382_000784</name>
</gene>
<comment type="caution">
    <text evidence="2">The sequence shown here is derived from an EMBL/GenBank/DDBJ whole genome shotgun (WGS) entry which is preliminary data.</text>
</comment>
<dbReference type="RefSeq" id="WP_182536976.1">
    <property type="nucleotide sequence ID" value="NZ_JACGXA010000001.1"/>
</dbReference>
<sequence>MPFDRLLSVVALTPAQASLVAVRLLDAGSGVGAVTFTLSGDVVVDPPGVDGTTCVAELLEQLLQNARRLPSHPTQAQVVLLRRLEDAVRAPQLEPAARARELEAALADTLGPSATQRLAGEVAALVEAFVRITPSAPEPDERSASPSRPVSAAAGRPPGRSKALIHSRTRGRRVAVLVLVAAAVLAGSGYALGGGPVPGIVGSFGGDDRVPTAPDTTAPDHPSTGPDKQQPPDRAEVVASLAGRRAGAITGVVLEKTGSCSPGGLCPVTVTVHMQAASTTRPITWRVGAARLCRSGIAWSAPTTVTALAGWTTVYASSAVRIPPGHSLALVALTSAPARAQSRPVPVTGSLHC</sequence>
<evidence type="ECO:0000313" key="2">
    <source>
        <dbReference type="EMBL" id="MBA8802493.1"/>
    </source>
</evidence>
<feature type="compositionally biased region" description="Low complexity" evidence="1">
    <location>
        <begin position="144"/>
        <end position="160"/>
    </location>
</feature>
<evidence type="ECO:0000256" key="1">
    <source>
        <dbReference type="SAM" id="MobiDB-lite"/>
    </source>
</evidence>
<accession>A0A7W3IXK9</accession>
<proteinExistence type="predicted"/>